<dbReference type="EMBL" id="LT670849">
    <property type="protein sequence ID" value="SHN82880.1"/>
    <property type="molecule type" value="Genomic_DNA"/>
</dbReference>
<sequence>MRPEAESSLSHRTGVPRPGCAERIGLARLTKAAEAGHDLRPLWRRLIARLLDGTIEAGEGLDLSVIAQLLGDKEAGLAIQHTILASHQLFRSPCAARPPGLRILALAASTDIGSNTPIEFLLERSGIELTTLYVMPNVAWPDWLPPHDVAMVIASDSDDCRAALDKIAHAAPNWPRPLLNLPEFIGRLDRDKLHGLLGGIEGLVIPQTRCVTREQLLELSQSASALSGLAPDLAFPVIVRPRGSHAGKGLAKLDDTNAIEEYLSEHAEDLFFVSRFVDYQSDDGLFRKYRIVLIDGQPYACHLAVADRWDIWYMNAQMAASAEKRREEETFMETFDAGFAERHRAALSALAKRIGLDYFTVDCAETSEGSLLIFEADNTAIVHDMDPPDIFPYKVPQMRKVFDAFVAMLHRRSGRPAEAAA</sequence>
<keyword evidence="4" id="KW-1185">Reference proteome</keyword>
<evidence type="ECO:0000259" key="2">
    <source>
        <dbReference type="PROSITE" id="PS50975"/>
    </source>
</evidence>
<reference evidence="4" key="1">
    <citation type="submission" date="2016-11" db="EMBL/GenBank/DDBJ databases">
        <authorList>
            <person name="Varghese N."/>
            <person name="Submissions S."/>
        </authorList>
    </citation>
    <scope>NUCLEOTIDE SEQUENCE [LARGE SCALE GENOMIC DNA]</scope>
    <source>
        <strain evidence="4">GAS401</strain>
    </source>
</reference>
<evidence type="ECO:0000256" key="1">
    <source>
        <dbReference type="PROSITE-ProRule" id="PRU00409"/>
    </source>
</evidence>
<dbReference type="InterPro" id="IPR011761">
    <property type="entry name" value="ATP-grasp"/>
</dbReference>
<proteinExistence type="predicted"/>
<evidence type="ECO:0000313" key="4">
    <source>
        <dbReference type="Proteomes" id="UP000184096"/>
    </source>
</evidence>
<accession>A0A1M7UIX9</accession>
<protein>
    <recommendedName>
        <fullName evidence="2">ATP-grasp domain-containing protein</fullName>
    </recommendedName>
</protein>
<dbReference type="AlphaFoldDB" id="A0A1M7UIX9"/>
<organism evidence="3 4">
    <name type="scientific">Bradyrhizobium erythrophlei</name>
    <dbReference type="NCBI Taxonomy" id="1437360"/>
    <lineage>
        <taxon>Bacteria</taxon>
        <taxon>Pseudomonadati</taxon>
        <taxon>Pseudomonadota</taxon>
        <taxon>Alphaproteobacteria</taxon>
        <taxon>Hyphomicrobiales</taxon>
        <taxon>Nitrobacteraceae</taxon>
        <taxon>Bradyrhizobium</taxon>
    </lineage>
</organism>
<dbReference type="RefSeq" id="WP_072822361.1">
    <property type="nucleotide sequence ID" value="NZ_LT670849.1"/>
</dbReference>
<dbReference type="Proteomes" id="UP000184096">
    <property type="component" value="Chromosome I"/>
</dbReference>
<feature type="domain" description="ATP-grasp" evidence="2">
    <location>
        <begin position="195"/>
        <end position="406"/>
    </location>
</feature>
<name>A0A1M7UIX9_9BRAD</name>
<dbReference type="GO" id="GO:0046872">
    <property type="term" value="F:metal ion binding"/>
    <property type="evidence" value="ECO:0007669"/>
    <property type="project" value="InterPro"/>
</dbReference>
<dbReference type="OrthoDB" id="460582at2"/>
<gene>
    <name evidence="3" type="ORF">SAMN05444170_5304</name>
</gene>
<keyword evidence="1" id="KW-0547">Nucleotide-binding</keyword>
<dbReference type="SUPFAM" id="SSF56059">
    <property type="entry name" value="Glutathione synthetase ATP-binding domain-like"/>
    <property type="match status" value="1"/>
</dbReference>
<dbReference type="GO" id="GO:0005524">
    <property type="term" value="F:ATP binding"/>
    <property type="evidence" value="ECO:0007669"/>
    <property type="project" value="UniProtKB-UniRule"/>
</dbReference>
<evidence type="ECO:0000313" key="3">
    <source>
        <dbReference type="EMBL" id="SHN82880.1"/>
    </source>
</evidence>
<dbReference type="PROSITE" id="PS50975">
    <property type="entry name" value="ATP_GRASP"/>
    <property type="match status" value="1"/>
</dbReference>
<keyword evidence="1" id="KW-0067">ATP-binding</keyword>